<dbReference type="GO" id="GO:0005886">
    <property type="term" value="C:plasma membrane"/>
    <property type="evidence" value="ECO:0007669"/>
    <property type="project" value="UniProtKB-SubCell"/>
</dbReference>
<dbReference type="EMBL" id="BMYM01000001">
    <property type="protein sequence ID" value="GHD26287.1"/>
    <property type="molecule type" value="Genomic_DNA"/>
</dbReference>
<organism evidence="11 12">
    <name type="scientific">Parahalioglobus pacificus</name>
    <dbReference type="NCBI Taxonomy" id="930806"/>
    <lineage>
        <taxon>Bacteria</taxon>
        <taxon>Pseudomonadati</taxon>
        <taxon>Pseudomonadota</taxon>
        <taxon>Gammaproteobacteria</taxon>
        <taxon>Cellvibrionales</taxon>
        <taxon>Halieaceae</taxon>
        <taxon>Parahalioglobus</taxon>
    </lineage>
</organism>
<dbReference type="EC" id="2.7.8.-" evidence="8"/>
<evidence type="ECO:0000256" key="6">
    <source>
        <dbReference type="ARBA" id="ARBA00022989"/>
    </source>
</evidence>
<evidence type="ECO:0000256" key="3">
    <source>
        <dbReference type="ARBA" id="ARBA00022679"/>
    </source>
</evidence>
<dbReference type="InterPro" id="IPR022924">
    <property type="entry name" value="Cardiolipin_synthase"/>
</dbReference>
<keyword evidence="4 9" id="KW-0812">Transmembrane</keyword>
<evidence type="ECO:0000256" key="5">
    <source>
        <dbReference type="ARBA" id="ARBA00022737"/>
    </source>
</evidence>
<evidence type="ECO:0000256" key="1">
    <source>
        <dbReference type="ARBA" id="ARBA00004236"/>
    </source>
</evidence>
<evidence type="ECO:0000256" key="2">
    <source>
        <dbReference type="ARBA" id="ARBA00022475"/>
    </source>
</evidence>
<dbReference type="InterPro" id="IPR025202">
    <property type="entry name" value="PLD-like_dom"/>
</dbReference>
<dbReference type="GO" id="GO:0008808">
    <property type="term" value="F:cardiolipin synthase activity"/>
    <property type="evidence" value="ECO:0007669"/>
    <property type="project" value="UniProtKB-UniRule"/>
</dbReference>
<dbReference type="PROSITE" id="PS50035">
    <property type="entry name" value="PLD"/>
    <property type="match status" value="2"/>
</dbReference>
<dbReference type="SUPFAM" id="SSF56024">
    <property type="entry name" value="Phospholipase D/nuclease"/>
    <property type="match status" value="2"/>
</dbReference>
<feature type="transmembrane region" description="Helical" evidence="9">
    <location>
        <begin position="12"/>
        <end position="32"/>
    </location>
</feature>
<evidence type="ECO:0000256" key="4">
    <source>
        <dbReference type="ARBA" id="ARBA00022692"/>
    </source>
</evidence>
<dbReference type="Pfam" id="PF13091">
    <property type="entry name" value="PLDc_2"/>
    <property type="match status" value="2"/>
</dbReference>
<keyword evidence="6 9" id="KW-1133">Transmembrane helix</keyword>
<evidence type="ECO:0000313" key="12">
    <source>
        <dbReference type="Proteomes" id="UP000644693"/>
    </source>
</evidence>
<keyword evidence="12" id="KW-1185">Reference proteome</keyword>
<dbReference type="AlphaFoldDB" id="A0A919CHL1"/>
<feature type="domain" description="PLD phosphodiesterase" evidence="10">
    <location>
        <begin position="219"/>
        <end position="246"/>
    </location>
</feature>
<dbReference type="SMART" id="SM00155">
    <property type="entry name" value="PLDc"/>
    <property type="match status" value="2"/>
</dbReference>
<accession>A0A919CHL1</accession>
<dbReference type="Proteomes" id="UP000644693">
    <property type="component" value="Unassembled WGS sequence"/>
</dbReference>
<dbReference type="PANTHER" id="PTHR21248:SF22">
    <property type="entry name" value="PHOSPHOLIPASE D"/>
    <property type="match status" value="1"/>
</dbReference>
<reference evidence="11" key="1">
    <citation type="journal article" date="2014" name="Int. J. Syst. Evol. Microbiol.">
        <title>Complete genome sequence of Corynebacterium casei LMG S-19264T (=DSM 44701T), isolated from a smear-ripened cheese.</title>
        <authorList>
            <consortium name="US DOE Joint Genome Institute (JGI-PGF)"/>
            <person name="Walter F."/>
            <person name="Albersmeier A."/>
            <person name="Kalinowski J."/>
            <person name="Ruckert C."/>
        </authorList>
    </citation>
    <scope>NUCLEOTIDE SEQUENCE</scope>
    <source>
        <strain evidence="11">KCTC 23430</strain>
    </source>
</reference>
<feature type="transmembrane region" description="Helical" evidence="9">
    <location>
        <begin position="39"/>
        <end position="61"/>
    </location>
</feature>
<name>A0A919CHL1_9GAMM</name>
<evidence type="ECO:0000313" key="11">
    <source>
        <dbReference type="EMBL" id="GHD26287.1"/>
    </source>
</evidence>
<comment type="subcellular location">
    <subcellularLocation>
        <location evidence="1">Cell membrane</location>
    </subcellularLocation>
</comment>
<dbReference type="RefSeq" id="WP_229802525.1">
    <property type="nucleotide sequence ID" value="NZ_BMYM01000001.1"/>
</dbReference>
<evidence type="ECO:0000259" key="10">
    <source>
        <dbReference type="PROSITE" id="PS50035"/>
    </source>
</evidence>
<sequence>MNTEYELFSQTTAALAVVLLLVSLISAIEAILEARTAQGAIAWAISLLTFPIVALPLYLVFGRNRFDGYLEERVEIEDQTLKLLRETRGNIEEHIIAPSTDFPLYNSLYNLAHLPSTTGNRVTLLINGQATFDDILTGLASAESYILFQFYIIRDDALGRELGRVLIDKAKAGVDVFLLYDEIGSRQFPRSRLYRQLRMTGVNVAAFNTTQGRRNRFQLNFRNHRKVVVVDNRMAWIGGHNIGVEYLGKSKRFGHWRDTHLRLEGPAVLGAELAFATDWRWATKEHLPIDWNFDSTAQGDSKVLVFPSDPASEFEEAGLMYHEVIVYAKRRIWIASPYFVPDRAIISALQLAALRGVDVRLIIPDEPDGPVVGTANWSFTSELLPAGVKVYRYQGGFMHQKVFLMDDDLAGVGTANFDNRSFRLNFEITALIHDQAFAAQVGDMLERDMAQAFEVTREDVANKPFWFVFAMAAARLVSPLL</sequence>
<protein>
    <recommendedName>
        <fullName evidence="8">Cardiolipin synthase</fullName>
        <ecNumber evidence="8">2.7.8.-</ecNumber>
    </recommendedName>
</protein>
<comment type="caution">
    <text evidence="11">The sequence shown here is derived from an EMBL/GenBank/DDBJ whole genome shotgun (WGS) entry which is preliminary data.</text>
</comment>
<keyword evidence="2" id="KW-1003">Cell membrane</keyword>
<gene>
    <name evidence="11" type="primary">cls</name>
    <name evidence="11" type="ORF">GCM10007053_03030</name>
</gene>
<dbReference type="NCBIfam" id="TIGR04265">
    <property type="entry name" value="bac_cardiolipin"/>
    <property type="match status" value="1"/>
</dbReference>
<keyword evidence="5" id="KW-0677">Repeat</keyword>
<dbReference type="GO" id="GO:0032049">
    <property type="term" value="P:cardiolipin biosynthetic process"/>
    <property type="evidence" value="ECO:0007669"/>
    <property type="project" value="UniProtKB-UniRule"/>
</dbReference>
<dbReference type="Gene3D" id="3.30.870.10">
    <property type="entry name" value="Endonuclease Chain A"/>
    <property type="match status" value="2"/>
</dbReference>
<keyword evidence="7 9" id="KW-0472">Membrane</keyword>
<keyword evidence="3" id="KW-0808">Transferase</keyword>
<reference evidence="11" key="2">
    <citation type="submission" date="2020-09" db="EMBL/GenBank/DDBJ databases">
        <authorList>
            <person name="Sun Q."/>
            <person name="Kim S."/>
        </authorList>
    </citation>
    <scope>NUCLEOTIDE SEQUENCE</scope>
    <source>
        <strain evidence="11">KCTC 23430</strain>
    </source>
</reference>
<evidence type="ECO:0000256" key="7">
    <source>
        <dbReference type="ARBA" id="ARBA00023136"/>
    </source>
</evidence>
<evidence type="ECO:0000256" key="8">
    <source>
        <dbReference type="NCBIfam" id="TIGR04265"/>
    </source>
</evidence>
<evidence type="ECO:0000256" key="9">
    <source>
        <dbReference type="SAM" id="Phobius"/>
    </source>
</evidence>
<dbReference type="PANTHER" id="PTHR21248">
    <property type="entry name" value="CARDIOLIPIN SYNTHASE"/>
    <property type="match status" value="1"/>
</dbReference>
<dbReference type="CDD" id="cd09155">
    <property type="entry name" value="PLDc_PaCLS_like_1"/>
    <property type="match status" value="1"/>
</dbReference>
<proteinExistence type="predicted"/>
<dbReference type="InterPro" id="IPR001736">
    <property type="entry name" value="PLipase_D/transphosphatidylase"/>
</dbReference>
<feature type="domain" description="PLD phosphodiesterase" evidence="10">
    <location>
        <begin position="394"/>
        <end position="421"/>
    </location>
</feature>